<proteinExistence type="predicted"/>
<dbReference type="AlphaFoldDB" id="A0AAV9SJA6"/>
<reference evidence="2 3" key="1">
    <citation type="submission" date="2021-06" db="EMBL/GenBank/DDBJ databases">
        <authorList>
            <person name="Palmer J.M."/>
        </authorList>
    </citation>
    <scope>NUCLEOTIDE SEQUENCE [LARGE SCALE GENOMIC DNA]</scope>
    <source>
        <strain evidence="2 3">MEX-2019</strain>
        <tissue evidence="2">Muscle</tissue>
    </source>
</reference>
<evidence type="ECO:0000256" key="1">
    <source>
        <dbReference type="SAM" id="MobiDB-lite"/>
    </source>
</evidence>
<organism evidence="2 3">
    <name type="scientific">Crenichthys baileyi</name>
    <name type="common">White River springfish</name>
    <dbReference type="NCBI Taxonomy" id="28760"/>
    <lineage>
        <taxon>Eukaryota</taxon>
        <taxon>Metazoa</taxon>
        <taxon>Chordata</taxon>
        <taxon>Craniata</taxon>
        <taxon>Vertebrata</taxon>
        <taxon>Euteleostomi</taxon>
        <taxon>Actinopterygii</taxon>
        <taxon>Neopterygii</taxon>
        <taxon>Teleostei</taxon>
        <taxon>Neoteleostei</taxon>
        <taxon>Acanthomorphata</taxon>
        <taxon>Ovalentaria</taxon>
        <taxon>Atherinomorphae</taxon>
        <taxon>Cyprinodontiformes</taxon>
        <taxon>Goodeidae</taxon>
        <taxon>Crenichthys</taxon>
    </lineage>
</organism>
<feature type="compositionally biased region" description="Polar residues" evidence="1">
    <location>
        <begin position="15"/>
        <end position="29"/>
    </location>
</feature>
<accession>A0AAV9SJA6</accession>
<protein>
    <submittedName>
        <fullName evidence="2">Uncharacterized protein</fullName>
    </submittedName>
</protein>
<name>A0AAV9SJA6_9TELE</name>
<evidence type="ECO:0000313" key="2">
    <source>
        <dbReference type="EMBL" id="KAK5621372.1"/>
    </source>
</evidence>
<comment type="caution">
    <text evidence="2">The sequence shown here is derived from an EMBL/GenBank/DDBJ whole genome shotgun (WGS) entry which is preliminary data.</text>
</comment>
<dbReference type="Proteomes" id="UP001311232">
    <property type="component" value="Unassembled WGS sequence"/>
</dbReference>
<sequence>MRLHHHDNLGAGSSLYLTGQAPNHPPSQLSCSLLLHPSFHPPIEAEPAPARTGNLQESSGVKLNRLTLKDVVGLKLAPRRQRPSKAIDSSEQGKMYFLSLCLVTDTSRAKP</sequence>
<feature type="region of interest" description="Disordered" evidence="1">
    <location>
        <begin position="1"/>
        <end position="29"/>
    </location>
</feature>
<gene>
    <name evidence="2" type="ORF">CRENBAI_008374</name>
</gene>
<dbReference type="EMBL" id="JAHHUM010000307">
    <property type="protein sequence ID" value="KAK5621372.1"/>
    <property type="molecule type" value="Genomic_DNA"/>
</dbReference>
<evidence type="ECO:0000313" key="3">
    <source>
        <dbReference type="Proteomes" id="UP001311232"/>
    </source>
</evidence>
<keyword evidence="3" id="KW-1185">Reference proteome</keyword>